<protein>
    <submittedName>
        <fullName evidence="1">Uncharacterized protein</fullName>
    </submittedName>
</protein>
<comment type="caution">
    <text evidence="1">The sequence shown here is derived from an EMBL/GenBank/DDBJ whole genome shotgun (WGS) entry which is preliminary data.</text>
</comment>
<evidence type="ECO:0000313" key="1">
    <source>
        <dbReference type="EMBL" id="GGB81413.1"/>
    </source>
</evidence>
<sequence>MQPRALSGSLPKGTAGFFAFYLINDFNNHIYWNIDKFVHTGDKWRSEQSKSSKNSVTIH</sequence>
<dbReference type="Proteomes" id="UP000629025">
    <property type="component" value="Unassembled WGS sequence"/>
</dbReference>
<evidence type="ECO:0000313" key="2">
    <source>
        <dbReference type="Proteomes" id="UP000629025"/>
    </source>
</evidence>
<name>A0ABQ1K2S2_9GAMM</name>
<accession>A0ABQ1K2S2</accession>
<keyword evidence="2" id="KW-1185">Reference proteome</keyword>
<gene>
    <name evidence="1" type="ORF">GCM10011352_03940</name>
</gene>
<organism evidence="1 2">
    <name type="scientific">Marinobacterium zhoushanense</name>
    <dbReference type="NCBI Taxonomy" id="1679163"/>
    <lineage>
        <taxon>Bacteria</taxon>
        <taxon>Pseudomonadati</taxon>
        <taxon>Pseudomonadota</taxon>
        <taxon>Gammaproteobacteria</taxon>
        <taxon>Oceanospirillales</taxon>
        <taxon>Oceanospirillaceae</taxon>
        <taxon>Marinobacterium</taxon>
    </lineage>
</organism>
<proteinExistence type="predicted"/>
<dbReference type="EMBL" id="BMIJ01000001">
    <property type="protein sequence ID" value="GGB81413.1"/>
    <property type="molecule type" value="Genomic_DNA"/>
</dbReference>
<reference evidence="2" key="1">
    <citation type="journal article" date="2019" name="Int. J. Syst. Evol. Microbiol.">
        <title>The Global Catalogue of Microorganisms (GCM) 10K type strain sequencing project: providing services to taxonomists for standard genome sequencing and annotation.</title>
        <authorList>
            <consortium name="The Broad Institute Genomics Platform"/>
            <consortium name="The Broad Institute Genome Sequencing Center for Infectious Disease"/>
            <person name="Wu L."/>
            <person name="Ma J."/>
        </authorList>
    </citation>
    <scope>NUCLEOTIDE SEQUENCE [LARGE SCALE GENOMIC DNA]</scope>
    <source>
        <strain evidence="2">CGMCC 1.15341</strain>
    </source>
</reference>